<dbReference type="SUPFAM" id="SSF53335">
    <property type="entry name" value="S-adenosyl-L-methionine-dependent methyltransferases"/>
    <property type="match status" value="1"/>
</dbReference>
<dbReference type="PROSITE" id="PS51192">
    <property type="entry name" value="HELICASE_ATP_BIND_1"/>
    <property type="match status" value="1"/>
</dbReference>
<dbReference type="EMBL" id="JARQDL010000015">
    <property type="protein sequence ID" value="MDT2946923.1"/>
    <property type="molecule type" value="Genomic_DNA"/>
</dbReference>
<name>A0AAW8UJG0_9LACT</name>
<dbReference type="InterPro" id="IPR052933">
    <property type="entry name" value="DNA_Protect_Modify"/>
</dbReference>
<sequence>MNREQVNQAMSAFLKNFNSLSREEKLDFLNFNQRHHHRKINEILSIYMQNPEATLLGSFQYWKDLSTESSVAFGQKASVRLWDEQGRVRETLYDITQTTLYDPFRIQDTLVDERVLVNTIGELTGQDYLLGDFDLEEYNTSLSQFMRAYIEQTVKTLPQYTDEQMDLALHIAKYNLLEEFGAFLEEDRYYQEMAQTVLNQFEEISDQGNLLRSFALANNFSQEFSRQVIQNFEAVSEKTLEKLDQQKQLNEQLKAIETQGAFEAAPVVEQENPKFLTQDPQLLFEQIILKLNLGNTFKVDIEPTGDVRLVRDSLSGILIEPVVTTDGKDFIFSDISDSLTGIKDFKREFYQVLDQEYETKKTGSEEVLKEVNIEAQAALEESPVISEAETVWDDQALLKEVFKYGSGFAQGKERLQYYFSEHELTLSKTKAIAFLKDECGIGGRADVTFDYMHNSKGITILQPVERKLSWSQAVDYLSEAVANDVYLSSKDKLKYEEWKSDPKNIDYAQARWQEEELSSEKEQQTEISLFDFEDNYVEDIIPESEPLNNVLNNEKHSEIITRHVDEAINSSDLEQTPSISEPLLDYSFPDESIYALKVADKVKDNLKALALLKHLNSEQRKATAPEQEILARYVGWGGLANIFFDESNPRFKEERQQLRELVTTDEYHHMRKSSLTAYYTDPQIITALYQQLEALGFKGGRMLDPSMGSGNFFSALPEDLKAKTERYGVELDPLSGALSQQLHQGTQIQVTGFEKTNFAKGSMDVVTTNVPFGSLMIADERYEANYAIHDYFIKKSLDLVREGGFVAVITSTFTMDKQNDSFRKELASTANLVGAVRLPDTAFKAIAGTNVSSDLLIFQKTSTPELSPDWLKTDRQSDAFGNTISVNHYFTNHPDKVLGTIKIKTFNGGTLSVENKGTPAEMIEQLNKALNFQLTADVTSLAVSDHVFEEVTTTQKAIPKEVPKEVLTNITPFTLYVHDKQPYYHNGNGVELYQKTSSLTLNANETRKNQLERYTRNQDKIFSEKEKFKLIYQGKGYFDSWDNFIPTTSEAKNQLPEIEPDVLKTIAQEDEATQKGFRYTFDPPTSELKIEQLISTQYFYHVSYQAKEVQAIEAMIDLRMTLQKVLNVQHQPDFEMAYESLRIALNQKYDRFVEQFGAISSPTNHSLMKQDDYYQFLASIEEEVEDPLTKETRFVKGAVFREPTIQVEKGVVEVSTASDALLASLNHKGKLDFDYMQDIYGKEKEAIIDELGQKIFYLGAGEYQTREDYLSGDVKTKLEIAQTNQEFNLEGINWQSNIEALEAVIPKDLALSDIAFKFGSRFIPNHIYQGFLAEVLDQKVRGGSKPDPQMVTIDYDKMNDVYRVELDQTYNFAVTNTYAYQNRSKNQSYLADKLATTLLNQRSPKIYQPDPNDPSGKKRVVDSEATASIQEKGMQLTNQFQEWVMKTPEAQAEIVKIYNQRYNRSVMKHYQGEGLTINGLAKQFQLRPHQADAVMRIVQERRAGLAHEVGSGKTLTMLASSMKLQELGIINKPLFVIPKPLIDQFAREIYKYFPESKVLVATSKDFAKENRKRFISRIANGSYNAIVIADSQFGKVAMSKAYQNYYMTNEIEQARQMLENMDSDRKYTVKRIEKKIEGLEKRLEDLQKKETDTFINFEELGVDFLYVDEAHNFKNLAPYTQLENVKGVSDTRSQKAMDLMMKVEYLHQQYDNRHVVLSTGTPMSNSVVELYTMMKYVEPDVLARYGMTNFDTWVAHFGQIEDNFELTAAQTFKINRRFTQFGNVPELMNMFKESWDIQTSEMLDLPVPEAKTIPHYSQATTTQSNYIDALTERATQIENGEVKPYEDNMLKIVGENRKLTLDMRTLDSQRYTAMDSDKLNQLVANVVQIYQTNNDRKATQMIFSDLSVPFKYRNSPSYNQDGSVNTFSAYDEIKRLLVEKGIPDHEIRFIHEATDKNKEAMMREMRTGQIRVLLGSTGKAGTGLNVQDKLIAVHHLDVPWRPSDITQRNGRIIRQGNENKEVQIHHYITKGSMDAFLWQTQEIKAHLIEQIMSGKSTARTMEELNMETPGPSLFKANATGNPLQAEFMKLEMELVVLERSRNRYYEGKATDQKRVGTEKDRLAAFEKRLTAIQKDLEAIEATTEQPFALDLTYQGESKHFDSEDKKSEVGAFFAKRLNGNVMSYQMHVGEQSNTLSIGHYRGFELLHNLAASLETTETLILKGQAQYSVRVDTSAPTGILTRLDNKIDDGIAQDYENTLLEIDRLSRGIEKIESAENQPYPKEEEYFEKRERHATLKAELEEERNTNLREVSHDYESSSAGMEM</sequence>
<evidence type="ECO:0000256" key="2">
    <source>
        <dbReference type="SAM" id="MobiDB-lite"/>
    </source>
</evidence>
<gene>
    <name evidence="5" type="ORF">P7I04_12920</name>
</gene>
<dbReference type="InterPro" id="IPR001650">
    <property type="entry name" value="Helicase_C-like"/>
</dbReference>
<dbReference type="InterPro" id="IPR029063">
    <property type="entry name" value="SAM-dependent_MTases_sf"/>
</dbReference>
<dbReference type="Gene3D" id="3.40.50.300">
    <property type="entry name" value="P-loop containing nucleotide triphosphate hydrolases"/>
    <property type="match status" value="2"/>
</dbReference>
<dbReference type="InterPro" id="IPR006935">
    <property type="entry name" value="Helicase/UvrB_N"/>
</dbReference>
<accession>A0AAW8UJG0</accession>
<feature type="domain" description="Helicase C-terminal" evidence="4">
    <location>
        <begin position="1885"/>
        <end position="2072"/>
    </location>
</feature>
<evidence type="ECO:0000313" key="6">
    <source>
        <dbReference type="Proteomes" id="UP001250218"/>
    </source>
</evidence>
<dbReference type="InterPro" id="IPR014001">
    <property type="entry name" value="Helicase_ATP-bd"/>
</dbReference>
<evidence type="ECO:0000259" key="3">
    <source>
        <dbReference type="PROSITE" id="PS51192"/>
    </source>
</evidence>
<dbReference type="GO" id="GO:0005524">
    <property type="term" value="F:ATP binding"/>
    <property type="evidence" value="ECO:0007669"/>
    <property type="project" value="InterPro"/>
</dbReference>
<dbReference type="PRINTS" id="PR00507">
    <property type="entry name" value="N12N6MTFRASE"/>
</dbReference>
<dbReference type="GO" id="GO:0016787">
    <property type="term" value="F:hydrolase activity"/>
    <property type="evidence" value="ECO:0007669"/>
    <property type="project" value="InterPro"/>
</dbReference>
<dbReference type="SMART" id="SM00490">
    <property type="entry name" value="HELICc"/>
    <property type="match status" value="1"/>
</dbReference>
<dbReference type="SMART" id="SM00487">
    <property type="entry name" value="DEXDc"/>
    <property type="match status" value="1"/>
</dbReference>
<protein>
    <submittedName>
        <fullName evidence="5">SNF2-related protein</fullName>
    </submittedName>
</protein>
<dbReference type="Proteomes" id="UP001250218">
    <property type="component" value="Unassembled WGS sequence"/>
</dbReference>
<feature type="region of interest" description="Disordered" evidence="2">
    <location>
        <begin position="2299"/>
        <end position="2324"/>
    </location>
</feature>
<evidence type="ECO:0000256" key="1">
    <source>
        <dbReference type="ARBA" id="ARBA00023236"/>
    </source>
</evidence>
<dbReference type="Pfam" id="PF04851">
    <property type="entry name" value="ResIII"/>
    <property type="match status" value="1"/>
</dbReference>
<dbReference type="PROSITE" id="PS51194">
    <property type="entry name" value="HELICASE_CTER"/>
    <property type="match status" value="1"/>
</dbReference>
<dbReference type="Pfam" id="PF00271">
    <property type="entry name" value="Helicase_C"/>
    <property type="match status" value="1"/>
</dbReference>
<keyword evidence="1" id="KW-0742">SOS response</keyword>
<dbReference type="Gene3D" id="3.40.50.150">
    <property type="entry name" value="Vaccinia Virus protein VP39"/>
    <property type="match status" value="1"/>
</dbReference>
<feature type="compositionally biased region" description="Basic and acidic residues" evidence="2">
    <location>
        <begin position="2299"/>
        <end position="2316"/>
    </location>
</feature>
<organism evidence="5 6">
    <name type="scientific">Lactococcus lactis</name>
    <dbReference type="NCBI Taxonomy" id="1358"/>
    <lineage>
        <taxon>Bacteria</taxon>
        <taxon>Bacillati</taxon>
        <taxon>Bacillota</taxon>
        <taxon>Bacilli</taxon>
        <taxon>Lactobacillales</taxon>
        <taxon>Streptococcaceae</taxon>
        <taxon>Lactococcus</taxon>
    </lineage>
</organism>
<reference evidence="5" key="1">
    <citation type="submission" date="2023-03" db="EMBL/GenBank/DDBJ databases">
        <authorList>
            <person name="Shen W."/>
            <person name="Cai J."/>
        </authorList>
    </citation>
    <scope>NUCLEOTIDE SEQUENCE</scope>
    <source>
        <strain evidence="5">Y37</strain>
    </source>
</reference>
<dbReference type="SUPFAM" id="SSF52540">
    <property type="entry name" value="P-loop containing nucleoside triphosphate hydrolases"/>
    <property type="match status" value="2"/>
</dbReference>
<keyword evidence="1" id="KW-0227">DNA damage</keyword>
<dbReference type="RefSeq" id="WP_311843753.1">
    <property type="nucleotide sequence ID" value="NZ_JARQDC010000017.1"/>
</dbReference>
<comment type="caution">
    <text evidence="5">The sequence shown here is derived from an EMBL/GenBank/DDBJ whole genome shotgun (WGS) entry which is preliminary data.</text>
</comment>
<dbReference type="GO" id="GO:0009432">
    <property type="term" value="P:SOS response"/>
    <property type="evidence" value="ECO:0007669"/>
    <property type="project" value="UniProtKB-KW"/>
</dbReference>
<dbReference type="InterPro" id="IPR027417">
    <property type="entry name" value="P-loop_NTPase"/>
</dbReference>
<proteinExistence type="predicted"/>
<dbReference type="GO" id="GO:0003677">
    <property type="term" value="F:DNA binding"/>
    <property type="evidence" value="ECO:0007669"/>
    <property type="project" value="InterPro"/>
</dbReference>
<dbReference type="PANTHER" id="PTHR41313">
    <property type="entry name" value="ADENINE-SPECIFIC METHYLTRANSFERASE"/>
    <property type="match status" value="1"/>
</dbReference>
<evidence type="ECO:0000259" key="4">
    <source>
        <dbReference type="PROSITE" id="PS51194"/>
    </source>
</evidence>
<evidence type="ECO:0000313" key="5">
    <source>
        <dbReference type="EMBL" id="MDT2946923.1"/>
    </source>
</evidence>
<dbReference type="PANTHER" id="PTHR41313:SF1">
    <property type="entry name" value="DNA METHYLASE ADENINE-SPECIFIC DOMAIN-CONTAINING PROTEIN"/>
    <property type="match status" value="1"/>
</dbReference>
<feature type="domain" description="Helicase ATP-binding" evidence="3">
    <location>
        <begin position="1494"/>
        <end position="1740"/>
    </location>
</feature>